<evidence type="ECO:0008006" key="4">
    <source>
        <dbReference type="Google" id="ProtNLM"/>
    </source>
</evidence>
<organism evidence="2 3">
    <name type="scientific">Stachybotrys chartarum (strain CBS 109288 / IBT 7711)</name>
    <name type="common">Toxic black mold</name>
    <name type="synonym">Stilbospora chartarum</name>
    <dbReference type="NCBI Taxonomy" id="1280523"/>
    <lineage>
        <taxon>Eukaryota</taxon>
        <taxon>Fungi</taxon>
        <taxon>Dikarya</taxon>
        <taxon>Ascomycota</taxon>
        <taxon>Pezizomycotina</taxon>
        <taxon>Sordariomycetes</taxon>
        <taxon>Hypocreomycetidae</taxon>
        <taxon>Hypocreales</taxon>
        <taxon>Stachybotryaceae</taxon>
        <taxon>Stachybotrys</taxon>
    </lineage>
</organism>
<name>A0A084BAA5_STACB</name>
<accession>A0A084BAA5</accession>
<proteinExistence type="predicted"/>
<dbReference type="EMBL" id="KL647570">
    <property type="protein sequence ID" value="KEY74484.1"/>
    <property type="molecule type" value="Genomic_DNA"/>
</dbReference>
<reference evidence="2 3" key="1">
    <citation type="journal article" date="2014" name="BMC Genomics">
        <title>Comparative genome sequencing reveals chemotype-specific gene clusters in the toxigenic black mold Stachybotrys.</title>
        <authorList>
            <person name="Semeiks J."/>
            <person name="Borek D."/>
            <person name="Otwinowski Z."/>
            <person name="Grishin N.V."/>
        </authorList>
    </citation>
    <scope>NUCLEOTIDE SEQUENCE [LARGE SCALE GENOMIC DNA]</scope>
    <source>
        <strain evidence="3">CBS 109288 / IBT 7711</strain>
    </source>
</reference>
<dbReference type="OrthoDB" id="5153261at2759"/>
<evidence type="ECO:0000313" key="3">
    <source>
        <dbReference type="Proteomes" id="UP000028045"/>
    </source>
</evidence>
<sequence>MKSFVTSGALIALSLLGFANAKHFPGTGDAPVEIEERADAPAMVCNADNALRALRATQRAAVATPFCQQYISVPTSTATVTITPTTFVSSTAVVTETNVYTEFVLETNIVTLTIDATNTVTVTQTITVPHTFAKRTEVPVPSFMSQYPASRISSACSCLSVPPPSTTVTATADPITNYNVGTSTATLSVPTFVTIETSVTESTTVTVATVTETAQATVTASPTSFRLKAKGGPQDGRYLTPVVWYGDDRNLAFTSDITKATAFTLRSDGILSFQDSINHSPPIEVRSFLNTNYNNEQVFFSSIPAAGNCVQGGGCYWITFAVSVDNELVSTGPRGLTVQSTCSGPDGPGGVNQLWWLASPDVTQNTCSALTLGVEYVA</sequence>
<evidence type="ECO:0000256" key="1">
    <source>
        <dbReference type="SAM" id="SignalP"/>
    </source>
</evidence>
<gene>
    <name evidence="2" type="ORF">S7711_10856</name>
</gene>
<dbReference type="AlphaFoldDB" id="A0A084BAA5"/>
<keyword evidence="3" id="KW-1185">Reference proteome</keyword>
<dbReference type="HOGENOM" id="CLU_829428_0_0_1"/>
<evidence type="ECO:0000313" key="2">
    <source>
        <dbReference type="EMBL" id="KEY74484.1"/>
    </source>
</evidence>
<protein>
    <recommendedName>
        <fullName evidence="4">Ricin B lectin domain-containing protein</fullName>
    </recommendedName>
</protein>
<feature type="chain" id="PRO_5001771902" description="Ricin B lectin domain-containing protein" evidence="1">
    <location>
        <begin position="22"/>
        <end position="378"/>
    </location>
</feature>
<dbReference type="Proteomes" id="UP000028045">
    <property type="component" value="Unassembled WGS sequence"/>
</dbReference>
<feature type="signal peptide" evidence="1">
    <location>
        <begin position="1"/>
        <end position="21"/>
    </location>
</feature>
<keyword evidence="1" id="KW-0732">Signal</keyword>